<organism evidence="11 12">
    <name type="scientific">Paramormyrops kingsleyae</name>
    <dbReference type="NCBI Taxonomy" id="1676925"/>
    <lineage>
        <taxon>Eukaryota</taxon>
        <taxon>Metazoa</taxon>
        <taxon>Chordata</taxon>
        <taxon>Craniata</taxon>
        <taxon>Vertebrata</taxon>
        <taxon>Euteleostomi</taxon>
        <taxon>Actinopterygii</taxon>
        <taxon>Neopterygii</taxon>
        <taxon>Teleostei</taxon>
        <taxon>Osteoglossocephala</taxon>
        <taxon>Osteoglossomorpha</taxon>
        <taxon>Osteoglossiformes</taxon>
        <taxon>Mormyridae</taxon>
        <taxon>Paramormyrops</taxon>
    </lineage>
</organism>
<feature type="domain" description="Calcium binding and coiled-coil" evidence="9">
    <location>
        <begin position="113"/>
        <end position="583"/>
    </location>
</feature>
<dbReference type="Ensembl" id="ENSPKIT00000003173.1">
    <property type="protein sequence ID" value="ENSPKIP00000022507.1"/>
    <property type="gene ID" value="ENSPKIG00000006482.1"/>
</dbReference>
<dbReference type="InterPro" id="IPR012852">
    <property type="entry name" value="CALCOCO1-like"/>
</dbReference>
<dbReference type="InterPro" id="IPR051002">
    <property type="entry name" value="UBA_autophagy_assoc_protein"/>
</dbReference>
<name>A0A3B3RVG8_9TELE</name>
<dbReference type="GeneTree" id="ENSGT00950000183025"/>
<dbReference type="STRING" id="1676925.ENSPKIP00000022507"/>
<keyword evidence="4 7" id="KW-0175">Coiled coil</keyword>
<sequence>MGKGHVVFLNVEQYYFPESRVECHYSLGPGHRWASTDWIGLYKVGWSSVRDYHTYVWAPVPQACGQESDARGCVHFQASYLPRSGAVTYQFVYVDGKGEVCAQSHPFTFRSPRPLDDLATLDGGRDGEDSGEEMLMVVPKAHLLQTRLEGCLEELSELRRVKEAAEKRERRERERMEKAKEEWAGQRLALEAESRDLEGKLKRSREEIEKFKEETKEAQSSHEAQTTEMEGMLAESRQRVGQLEEDFRALMERGLERESELDRMKERLRRVLAQKREEEEERKRLEARLEQSDGQLRSLTTEFQGLRGSVAQKDTEAVQLRHSVSMLTQKLNTALSRETEQDSALSEVGVLRERLTSSERVADSLRAEMVRLSTQLDGGQAELHQTRLQVARLTLQLADGSLALREERAAHARQREALCRSSEAEKERAREMSVEVQRKEQQLQQQRMEREKLEVESEKQKDCHRVQLSEARRELQELKASLRVAHKEQEQLLLEKQDLEAYARQLERRLEAVAGTRWNEGLFNSGSRPESPSADGEDEKPEALQCPKLGAPPLDDALQAQRDQYEQPVVISQPPPLSSPRQQGPDPLSRCPSSQERQDPDSAPSGGQGSDAESDPQSLDGGVTVPGKLPESLVL</sequence>
<reference evidence="11" key="2">
    <citation type="submission" date="2025-09" db="UniProtKB">
        <authorList>
            <consortium name="Ensembl"/>
        </authorList>
    </citation>
    <scope>IDENTIFICATION</scope>
</reference>
<dbReference type="GO" id="GO:0005737">
    <property type="term" value="C:cytoplasm"/>
    <property type="evidence" value="ECO:0007669"/>
    <property type="project" value="UniProtKB-SubCell"/>
</dbReference>
<evidence type="ECO:0000256" key="7">
    <source>
        <dbReference type="SAM" id="Coils"/>
    </source>
</evidence>
<dbReference type="Gene3D" id="1.10.287.1490">
    <property type="match status" value="1"/>
</dbReference>
<evidence type="ECO:0000256" key="2">
    <source>
        <dbReference type="ARBA" id="ARBA00004496"/>
    </source>
</evidence>
<evidence type="ECO:0000256" key="5">
    <source>
        <dbReference type="ARBA" id="ARBA00023242"/>
    </source>
</evidence>
<feature type="domain" description="SKICH" evidence="10">
    <location>
        <begin position="6"/>
        <end position="109"/>
    </location>
</feature>
<dbReference type="GO" id="GO:0005634">
    <property type="term" value="C:nucleus"/>
    <property type="evidence" value="ECO:0007669"/>
    <property type="project" value="UniProtKB-SubCell"/>
</dbReference>
<evidence type="ECO:0000259" key="9">
    <source>
        <dbReference type="Pfam" id="PF07888"/>
    </source>
</evidence>
<evidence type="ECO:0000313" key="11">
    <source>
        <dbReference type="Ensembl" id="ENSPKIP00000022507.1"/>
    </source>
</evidence>
<dbReference type="Gene3D" id="2.60.40.2840">
    <property type="match status" value="1"/>
</dbReference>
<feature type="compositionally biased region" description="Basic and acidic residues" evidence="8">
    <location>
        <begin position="209"/>
        <end position="220"/>
    </location>
</feature>
<comment type="subcellular location">
    <subcellularLocation>
        <location evidence="2">Cytoplasm</location>
    </subcellularLocation>
    <subcellularLocation>
        <location evidence="1">Nucleus</location>
    </subcellularLocation>
</comment>
<dbReference type="GO" id="GO:0003713">
    <property type="term" value="F:transcription coactivator activity"/>
    <property type="evidence" value="ECO:0007669"/>
    <property type="project" value="TreeGrafter"/>
</dbReference>
<reference evidence="11" key="1">
    <citation type="submission" date="2025-08" db="UniProtKB">
        <authorList>
            <consortium name="Ensembl"/>
        </authorList>
    </citation>
    <scope>IDENTIFICATION</scope>
</reference>
<protein>
    <submittedName>
        <fullName evidence="11">Calcium binding and coiled-coil domain 1b</fullName>
    </submittedName>
</protein>
<dbReference type="PANTHER" id="PTHR31915">
    <property type="entry name" value="SKICH DOMAIN-CONTAINING PROTEIN"/>
    <property type="match status" value="1"/>
</dbReference>
<evidence type="ECO:0000256" key="1">
    <source>
        <dbReference type="ARBA" id="ARBA00004123"/>
    </source>
</evidence>
<feature type="region of interest" description="Disordered" evidence="8">
    <location>
        <begin position="520"/>
        <end position="635"/>
    </location>
</feature>
<evidence type="ECO:0000313" key="12">
    <source>
        <dbReference type="Proteomes" id="UP000261540"/>
    </source>
</evidence>
<dbReference type="GO" id="GO:0045944">
    <property type="term" value="P:positive regulation of transcription by RNA polymerase II"/>
    <property type="evidence" value="ECO:0007669"/>
    <property type="project" value="TreeGrafter"/>
</dbReference>
<keyword evidence="3" id="KW-0963">Cytoplasm</keyword>
<dbReference type="Pfam" id="PF07888">
    <property type="entry name" value="CALCOCO1"/>
    <property type="match status" value="1"/>
</dbReference>
<dbReference type="Proteomes" id="UP000261540">
    <property type="component" value="Unplaced"/>
</dbReference>
<dbReference type="AlphaFoldDB" id="A0A3B3RVG8"/>
<evidence type="ECO:0000256" key="4">
    <source>
        <dbReference type="ARBA" id="ARBA00023054"/>
    </source>
</evidence>
<feature type="coiled-coil region" evidence="7">
    <location>
        <begin position="422"/>
        <end position="516"/>
    </location>
</feature>
<dbReference type="Pfam" id="PF17751">
    <property type="entry name" value="SKICH"/>
    <property type="match status" value="1"/>
</dbReference>
<dbReference type="InterPro" id="IPR041611">
    <property type="entry name" value="SKICH"/>
</dbReference>
<evidence type="ECO:0000256" key="3">
    <source>
        <dbReference type="ARBA" id="ARBA00022490"/>
    </source>
</evidence>
<keyword evidence="5" id="KW-0539">Nucleus</keyword>
<dbReference type="PANTHER" id="PTHR31915:SF5">
    <property type="entry name" value="CALCIUM-BINDING AND COILED-COIL DOMAIN-CONTAINING PROTEIN 1"/>
    <property type="match status" value="1"/>
</dbReference>
<evidence type="ECO:0000256" key="6">
    <source>
        <dbReference type="ARBA" id="ARBA00037963"/>
    </source>
</evidence>
<proteinExistence type="inferred from homology"/>
<comment type="similarity">
    <text evidence="6">Belongs to the CALCOCO family.</text>
</comment>
<evidence type="ECO:0000256" key="8">
    <source>
        <dbReference type="SAM" id="MobiDB-lite"/>
    </source>
</evidence>
<accession>A0A3B3RVG8</accession>
<feature type="region of interest" description="Disordered" evidence="8">
    <location>
        <begin position="209"/>
        <end position="238"/>
    </location>
</feature>
<keyword evidence="12" id="KW-1185">Reference proteome</keyword>
<evidence type="ECO:0000259" key="10">
    <source>
        <dbReference type="Pfam" id="PF17751"/>
    </source>
</evidence>